<protein>
    <submittedName>
        <fullName evidence="1">Uncharacterized protein</fullName>
    </submittedName>
</protein>
<gene>
    <name evidence="1" type="ORF">CJ204_09410</name>
</gene>
<dbReference type="EMBL" id="PNHF01000022">
    <property type="protein sequence ID" value="PMC61713.1"/>
    <property type="molecule type" value="Genomic_DNA"/>
</dbReference>
<organism evidence="1 2">
    <name type="scientific">Corynebacterium xerosis</name>
    <dbReference type="NCBI Taxonomy" id="1725"/>
    <lineage>
        <taxon>Bacteria</taxon>
        <taxon>Bacillati</taxon>
        <taxon>Actinomycetota</taxon>
        <taxon>Actinomycetes</taxon>
        <taxon>Mycobacteriales</taxon>
        <taxon>Corynebacteriaceae</taxon>
        <taxon>Corynebacterium</taxon>
    </lineage>
</organism>
<sequence length="91" mass="9996">MLLVVEDVELDVLVELDAVELVCSPSFDSSVPQPTSRSAAMGTATIRATVFMTQLWQSPRISARPPFEHLGRLPLPFPLDRCRHTGHGLLA</sequence>
<accession>A0A2N6SXB0</accession>
<reference evidence="1 2" key="1">
    <citation type="submission" date="2017-09" db="EMBL/GenBank/DDBJ databases">
        <title>Bacterial strain isolated from the female urinary microbiota.</title>
        <authorList>
            <person name="Thomas-White K."/>
            <person name="Kumar N."/>
            <person name="Forster S."/>
            <person name="Putonti C."/>
            <person name="Lawley T."/>
            <person name="Wolfe A.J."/>
        </authorList>
    </citation>
    <scope>NUCLEOTIDE SEQUENCE [LARGE SCALE GENOMIC DNA]</scope>
    <source>
        <strain evidence="1 2">UMB0908</strain>
    </source>
</reference>
<name>A0A2N6SXB0_9CORY</name>
<evidence type="ECO:0000313" key="2">
    <source>
        <dbReference type="Proteomes" id="UP000235363"/>
    </source>
</evidence>
<dbReference type="AlphaFoldDB" id="A0A2N6SXB0"/>
<dbReference type="Proteomes" id="UP000235363">
    <property type="component" value="Unassembled WGS sequence"/>
</dbReference>
<proteinExistence type="predicted"/>
<comment type="caution">
    <text evidence="1">The sequence shown here is derived from an EMBL/GenBank/DDBJ whole genome shotgun (WGS) entry which is preliminary data.</text>
</comment>
<evidence type="ECO:0000313" key="1">
    <source>
        <dbReference type="EMBL" id="PMC61713.1"/>
    </source>
</evidence>